<keyword evidence="1" id="KW-0614">Plasmid</keyword>
<accession>E5AVE1</accession>
<geneLocation type="plasmid" evidence="1 2">
    <name>pBRH01</name>
</geneLocation>
<dbReference type="Proteomes" id="UP000007437">
    <property type="component" value="Plasmid pBRH01"/>
</dbReference>
<organism evidence="1 2">
    <name type="scientific">Mycetohabitans rhizoxinica (strain DSM 19002 / CIP 109453 / HKI 454)</name>
    <name type="common">Paraburkholderia rhizoxinica</name>
    <dbReference type="NCBI Taxonomy" id="882378"/>
    <lineage>
        <taxon>Bacteria</taxon>
        <taxon>Pseudomonadati</taxon>
        <taxon>Pseudomonadota</taxon>
        <taxon>Betaproteobacteria</taxon>
        <taxon>Burkholderiales</taxon>
        <taxon>Burkholderiaceae</taxon>
        <taxon>Mycetohabitans</taxon>
    </lineage>
</organism>
<dbReference type="RefSeq" id="WP_013428926.1">
    <property type="nucleotide sequence ID" value="NC_014718.1"/>
</dbReference>
<dbReference type="Pfam" id="PF12318">
    <property type="entry name" value="FAD-SLDH"/>
    <property type="match status" value="1"/>
</dbReference>
<reference evidence="1 2" key="1">
    <citation type="journal article" date="2011" name="J. Bacteriol.">
        <title>Complete genome sequence of Burkholderia rhizoxinica, an endosymbiont of Rhizopus microsporus.</title>
        <authorList>
            <person name="Lackner G."/>
            <person name="Moebius N."/>
            <person name="Partida-Martinez L."/>
            <person name="Hertweck C."/>
        </authorList>
    </citation>
    <scope>NUCLEOTIDE SEQUENCE [LARGE SCALE GENOMIC DNA]</scope>
    <source>
        <strain evidence="2">DSM 19002 / CIP 109453 / HKI 454</strain>
        <plasmid evidence="1 2">pBRH01</plasmid>
    </source>
</reference>
<sequence length="169" mass="17752">MNRDTVDQAAATVHSGARRAWLQKTLACVAAGLVGSPLLRAAAQGNDALLDAFMTVSRALTGKATLPRDVGGRLAEALQKKTPDLAQRVQQLAGALASGKLNDAQTALALRILQAWYVGEVDGMVVIYEQALIGCRTHGRGGAAQLLAYDRRGPDCDRDVPAHGAGRAR</sequence>
<proteinExistence type="predicted"/>
<protein>
    <submittedName>
        <fullName evidence="1">Uncharacterized protein</fullName>
    </submittedName>
</protein>
<dbReference type="KEGG" id="brh:RBRH_02762"/>
<name>E5AVE1_MYCRK</name>
<dbReference type="InterPro" id="IPR024651">
    <property type="entry name" value="FAD-SLDH_ssu"/>
</dbReference>
<evidence type="ECO:0000313" key="2">
    <source>
        <dbReference type="Proteomes" id="UP000007437"/>
    </source>
</evidence>
<dbReference type="HOGENOM" id="CLU_1575569_0_0_4"/>
<evidence type="ECO:0000313" key="1">
    <source>
        <dbReference type="EMBL" id="CBW77065.1"/>
    </source>
</evidence>
<gene>
    <name evidence="1" type="ordered locus">RBRH_02762</name>
</gene>
<dbReference type="eggNOG" id="ENOG5032YVI">
    <property type="taxonomic scope" value="Bacteria"/>
</dbReference>
<dbReference type="EMBL" id="FR687360">
    <property type="protein sequence ID" value="CBW77065.1"/>
    <property type="molecule type" value="Genomic_DNA"/>
</dbReference>
<dbReference type="AlphaFoldDB" id="E5AVE1"/>